<accession>A0A1U9MET1</accession>
<sequence>MLKKTFLMTFILAALYGFAANAQASSVRNQTYICERGVALQAIFIKDKDDSYAVIFVDGKLVAMHEDVKGPERLFIAVDDQDNYRFHIKGNDASLTYKDSDQSKAEKVVLQSCQADIAED</sequence>
<proteinExistence type="predicted"/>
<reference evidence="2 3" key="1">
    <citation type="submission" date="2016-11" db="EMBL/GenBank/DDBJ databases">
        <title>Comparative genomics of Bartonella apis.</title>
        <authorList>
            <person name="Engel P."/>
        </authorList>
    </citation>
    <scope>NUCLEOTIDE SEQUENCE [LARGE SCALE GENOMIC DNA]</scope>
    <source>
        <strain evidence="2 3">BBC0122</strain>
    </source>
</reference>
<dbReference type="KEGG" id="bapi:BBC0122_000780"/>
<gene>
    <name evidence="2" type="ORF">BBC0122_000780</name>
</gene>
<dbReference type="EMBL" id="CP015625">
    <property type="protein sequence ID" value="AQT46219.1"/>
    <property type="molecule type" value="Genomic_DNA"/>
</dbReference>
<evidence type="ECO:0008006" key="4">
    <source>
        <dbReference type="Google" id="ProtNLM"/>
    </source>
</evidence>
<dbReference type="AlphaFoldDB" id="A0A1U9MET1"/>
<feature type="signal peptide" evidence="1">
    <location>
        <begin position="1"/>
        <end position="19"/>
    </location>
</feature>
<feature type="chain" id="PRO_5013341550" description="Membrane-bound lysozyme-inhibitor of c-type lysozyme" evidence="1">
    <location>
        <begin position="20"/>
        <end position="120"/>
    </location>
</feature>
<evidence type="ECO:0000313" key="3">
    <source>
        <dbReference type="Proteomes" id="UP000189632"/>
    </source>
</evidence>
<dbReference type="STRING" id="1686310.BBC0244_000750"/>
<evidence type="ECO:0000313" key="2">
    <source>
        <dbReference type="EMBL" id="AQT46219.1"/>
    </source>
</evidence>
<protein>
    <recommendedName>
        <fullName evidence="4">Membrane-bound lysozyme-inhibitor of c-type lysozyme</fullName>
    </recommendedName>
</protein>
<dbReference type="RefSeq" id="WP_077990307.1">
    <property type="nucleotide sequence ID" value="NZ_CAXUOT020000001.1"/>
</dbReference>
<dbReference type="Proteomes" id="UP000189632">
    <property type="component" value="Chromosome"/>
</dbReference>
<keyword evidence="1" id="KW-0732">Signal</keyword>
<dbReference type="SUPFAM" id="SSF141488">
    <property type="entry name" value="YdhA-like"/>
    <property type="match status" value="1"/>
</dbReference>
<evidence type="ECO:0000256" key="1">
    <source>
        <dbReference type="SAM" id="SignalP"/>
    </source>
</evidence>
<dbReference type="OrthoDB" id="7926518at2"/>
<keyword evidence="3" id="KW-1185">Reference proteome</keyword>
<dbReference type="Gene3D" id="2.40.128.200">
    <property type="match status" value="1"/>
</dbReference>
<dbReference type="InterPro" id="IPR036328">
    <property type="entry name" value="MliC_sf"/>
</dbReference>
<organism evidence="2 3">
    <name type="scientific">Bartonella choladocola</name>
    <dbReference type="NCBI Taxonomy" id="2750995"/>
    <lineage>
        <taxon>Bacteria</taxon>
        <taxon>Pseudomonadati</taxon>
        <taxon>Pseudomonadota</taxon>
        <taxon>Alphaproteobacteria</taxon>
        <taxon>Hyphomicrobiales</taxon>
        <taxon>Bartonellaceae</taxon>
        <taxon>Bartonella</taxon>
    </lineage>
</organism>
<name>A0A1U9MET1_9HYPH</name>